<accession>A0A0C2NG15</accession>
<gene>
    <name evidence="1" type="ORF">RF11_07604</name>
    <name evidence="2" type="ORF">RF11_10231</name>
</gene>
<dbReference type="Proteomes" id="UP000031668">
    <property type="component" value="Unassembled WGS sequence"/>
</dbReference>
<reference evidence="2 3" key="1">
    <citation type="journal article" date="2014" name="Genome Biol. Evol.">
        <title>The genome of the myxosporean Thelohanellus kitauei shows adaptations to nutrient acquisition within its fish host.</title>
        <authorList>
            <person name="Yang Y."/>
            <person name="Xiong J."/>
            <person name="Zhou Z."/>
            <person name="Huo F."/>
            <person name="Miao W."/>
            <person name="Ran C."/>
            <person name="Liu Y."/>
            <person name="Zhang J."/>
            <person name="Feng J."/>
            <person name="Wang M."/>
            <person name="Wang M."/>
            <person name="Wang L."/>
            <person name="Yao B."/>
        </authorList>
    </citation>
    <scope>NUCLEOTIDE SEQUENCE [LARGE SCALE GENOMIC DNA]</scope>
    <source>
        <strain evidence="2">Wuqing</strain>
    </source>
</reference>
<name>A0A0C2NG15_THEKT</name>
<dbReference type="EMBL" id="JWZT01004170">
    <property type="protein sequence ID" value="KII64603.1"/>
    <property type="molecule type" value="Genomic_DNA"/>
</dbReference>
<sequence length="132" mass="15696">MTVYLHPYEIKVDFNKVTNDELAELITNMIKSDGVFDLMKRTGFDYGIDSEHYKKMKEEIDEEIKKHCESLRPRPGLNKFRMREELINNLKKSESLIQSSELMVNECMERLKPDIVHHCTRYSAFAFKSYRP</sequence>
<evidence type="ECO:0000313" key="3">
    <source>
        <dbReference type="Proteomes" id="UP000031668"/>
    </source>
</evidence>
<dbReference type="AlphaFoldDB" id="A0A0C2NG15"/>
<evidence type="ECO:0000313" key="1">
    <source>
        <dbReference type="EMBL" id="KII64603.1"/>
    </source>
</evidence>
<keyword evidence="3" id="KW-1185">Reference proteome</keyword>
<dbReference type="EMBL" id="JWZT01001067">
    <property type="protein sequence ID" value="KII72947.1"/>
    <property type="molecule type" value="Genomic_DNA"/>
</dbReference>
<evidence type="ECO:0000313" key="2">
    <source>
        <dbReference type="EMBL" id="KII72947.1"/>
    </source>
</evidence>
<proteinExistence type="predicted"/>
<comment type="caution">
    <text evidence="2">The sequence shown here is derived from an EMBL/GenBank/DDBJ whole genome shotgun (WGS) entry which is preliminary data.</text>
</comment>
<organism evidence="2 3">
    <name type="scientific">Thelohanellus kitauei</name>
    <name type="common">Myxosporean</name>
    <dbReference type="NCBI Taxonomy" id="669202"/>
    <lineage>
        <taxon>Eukaryota</taxon>
        <taxon>Metazoa</taxon>
        <taxon>Cnidaria</taxon>
        <taxon>Myxozoa</taxon>
        <taxon>Myxosporea</taxon>
        <taxon>Bivalvulida</taxon>
        <taxon>Platysporina</taxon>
        <taxon>Myxobolidae</taxon>
        <taxon>Thelohanellus</taxon>
    </lineage>
</organism>
<protein>
    <submittedName>
        <fullName evidence="2">Uncharacterized protein</fullName>
    </submittedName>
</protein>